<evidence type="ECO:0008006" key="4">
    <source>
        <dbReference type="Google" id="ProtNLM"/>
    </source>
</evidence>
<feature type="signal peptide" evidence="1">
    <location>
        <begin position="1"/>
        <end position="25"/>
    </location>
</feature>
<sequence>MKHVVFKRGLLFTIFCAGLFSFAKAQTALDTAMARYGSDYLQERVYIQFDKGLYSPGETIWFKAYLMAGIENSEISKSFYIDWTDADGNLIQHTSSPIIESSARGQLDIPAGYTGKIINARAYTKWMLNFDTAFLFNKAIRIAPKKASAGTAQPVKFKSLIQFFPEGGDLIEGISSKVAFKATNEIGEPVKAKGTIVSSKGETVGKFASVHDGMGVFTLEPAAGVTYKAKWTDDANNAYETPLPAAKTFGATVAIIPSQGKANFLIKRSENVPAALKQLHIIATTYQQLVYKANVRLEETSAIGGSIPTAQLPSGILQVTLFDDSYTPVAERICFVNNNDAIFKPNVDFYSLNLGKRGKNTLEIDLPDTVAANLSVAVTDAGIAADSSNNLVSHLLLGSELKGYIHNPWYYFSSDNDTVRNNLDYVMLTNGWRRFKWGELAKGILPQIKYPADTAYAELGGKVFGATPMQMRESGDLFAIVQGKDSSTQMLTFPIAKDGSFKQPGFVFFDSLKIHYQFGKARGLESAVEVRFTSGLLTTPGKVSLNKSLFAYMLNDTTGNARAKYFADEQARLEKLLQGTTLEGVTVKSRTKSPQQVLDEKYTSGLFSGGNSTSFDVANDIAAQGQMNIFTYLQGRVAGLQITGAPSNTSLMWRGGAPDVYLDEMKVDVQQLQNIPMPDVAYVKAFTPPFFGSFGGGSNGAIAVYTRKGGDVKQAPGKGLPTKIVWGYSTMKEFYSPNYETFDERNEHSDVRSTLYWNPYVLTTQENHKIRLTFYNNDITEKYRVIVEGVTKDGKLTHIEQVYE</sequence>
<protein>
    <recommendedName>
        <fullName evidence="4">TonB-dependent receptor plug domain-containing protein</fullName>
    </recommendedName>
</protein>
<keyword evidence="1" id="KW-0732">Signal</keyword>
<reference evidence="2 3" key="1">
    <citation type="submission" date="2023-07" db="EMBL/GenBank/DDBJ databases">
        <authorList>
            <person name="Lian W.-H."/>
        </authorList>
    </citation>
    <scope>NUCLEOTIDE SEQUENCE [LARGE SCALE GENOMIC DNA]</scope>
    <source>
        <strain evidence="2 3">SYSU DXS3180</strain>
    </source>
</reference>
<proteinExistence type="predicted"/>
<comment type="caution">
    <text evidence="2">The sequence shown here is derived from an EMBL/GenBank/DDBJ whole genome shotgun (WGS) entry which is preliminary data.</text>
</comment>
<evidence type="ECO:0000313" key="2">
    <source>
        <dbReference type="EMBL" id="MEX6688612.1"/>
    </source>
</evidence>
<dbReference type="Gene3D" id="2.60.40.1930">
    <property type="match status" value="1"/>
</dbReference>
<feature type="chain" id="PRO_5046790189" description="TonB-dependent receptor plug domain-containing protein" evidence="1">
    <location>
        <begin position="26"/>
        <end position="804"/>
    </location>
</feature>
<organism evidence="2 3">
    <name type="scientific">Danxiaibacter flavus</name>
    <dbReference type="NCBI Taxonomy" id="3049108"/>
    <lineage>
        <taxon>Bacteria</taxon>
        <taxon>Pseudomonadati</taxon>
        <taxon>Bacteroidota</taxon>
        <taxon>Chitinophagia</taxon>
        <taxon>Chitinophagales</taxon>
        <taxon>Chitinophagaceae</taxon>
        <taxon>Danxiaibacter</taxon>
    </lineage>
</organism>
<dbReference type="EMBL" id="JAULBC010000004">
    <property type="protein sequence ID" value="MEX6688612.1"/>
    <property type="molecule type" value="Genomic_DNA"/>
</dbReference>
<evidence type="ECO:0000313" key="3">
    <source>
        <dbReference type="Proteomes" id="UP001560573"/>
    </source>
</evidence>
<accession>A0ABV3ZFH8</accession>
<dbReference type="Proteomes" id="UP001560573">
    <property type="component" value="Unassembled WGS sequence"/>
</dbReference>
<keyword evidence="3" id="KW-1185">Reference proteome</keyword>
<evidence type="ECO:0000256" key="1">
    <source>
        <dbReference type="SAM" id="SignalP"/>
    </source>
</evidence>
<dbReference type="RefSeq" id="WP_369330021.1">
    <property type="nucleotide sequence ID" value="NZ_JAULBC010000004.1"/>
</dbReference>
<name>A0ABV3ZFH8_9BACT</name>
<gene>
    <name evidence="2" type="ORF">QTN47_13950</name>
</gene>